<dbReference type="PROSITE" id="PS51379">
    <property type="entry name" value="4FE4S_FER_2"/>
    <property type="match status" value="1"/>
</dbReference>
<reference evidence="5 6" key="1">
    <citation type="journal article" date="2018" name="Genome Announc.">
        <title>Complete genomes of two Megasphaera elsdenii strains, NCIMB 702410 and ATCC 25940.</title>
        <authorList>
            <person name="Hatmaker E.A."/>
            <person name="O'Dell K."/>
            <person name="Riley L.A."/>
            <person name="Klingeman D.M."/>
            <person name="Guss A.M."/>
        </authorList>
    </citation>
    <scope>NUCLEOTIDE SEQUENCE [LARGE SCALE GENOMIC DNA]</scope>
    <source>
        <strain evidence="5 6">NCIMB702410</strain>
    </source>
</reference>
<evidence type="ECO:0000313" key="5">
    <source>
        <dbReference type="EMBL" id="AVO27984.1"/>
    </source>
</evidence>
<protein>
    <submittedName>
        <fullName evidence="5">Aldo/keto reductase</fullName>
    </submittedName>
</protein>
<sequence>MPHDISRRTFLKLLGGGLAGAAAGGALVKREDILAFLDADKAAGAAGTDLGKVTTRYYKPLGKDLSLLGFGCMRLPTTFTASGREIDKELGEKMVDFAYRHGINYFDTAWFYHDGKSEAFIGQALQKYPRDTVYLADKMPTPILTGLDQAKDIFQTQLDRCQVAYFDNYMLHSLTSQDQFDELYIQDGILDYLRQEKARGRIRCLGFSFHGDVPFFHYLLDQYDWDFCMIQLNYADWNEPGEAPSGSRQAGDLYRKCREKDVPIFVMEPVKGGNLANLSSSAEAILKQQRPEASMASWALRWVGSKEGVITMNSGMSNLEQVLDNIRTLSNFQPLSAAEERAIQRSLGKEAGSGAIPCTYCRYCEPCPYGVDIAGVFHIYNRYGEPAGIDMDHPQGASAAQEKAFLAHYQNNLERPQRASHCTACGRCLPKCPQHIDIPKHVRAIDDVVQYFGRDTGKGVV</sequence>
<evidence type="ECO:0000313" key="6">
    <source>
        <dbReference type="Proteomes" id="UP000238358"/>
    </source>
</evidence>
<dbReference type="PANTHER" id="PTHR43312:SF2">
    <property type="entry name" value="OXIDOREDUCTASE"/>
    <property type="match status" value="1"/>
</dbReference>
<dbReference type="OrthoDB" id="9773828at2"/>
<dbReference type="SUPFAM" id="SSF51430">
    <property type="entry name" value="NAD(P)-linked oxidoreductase"/>
    <property type="match status" value="1"/>
</dbReference>
<dbReference type="EMBL" id="CP027569">
    <property type="protein sequence ID" value="AVO27984.1"/>
    <property type="molecule type" value="Genomic_DNA"/>
</dbReference>
<dbReference type="InterPro" id="IPR036812">
    <property type="entry name" value="NAD(P)_OxRdtase_dom_sf"/>
</dbReference>
<dbReference type="InterPro" id="IPR006311">
    <property type="entry name" value="TAT_signal"/>
</dbReference>
<dbReference type="Pfam" id="PF00248">
    <property type="entry name" value="Aldo_ket_red"/>
    <property type="match status" value="1"/>
</dbReference>
<dbReference type="PROSITE" id="PS51318">
    <property type="entry name" value="TAT"/>
    <property type="match status" value="1"/>
</dbReference>
<dbReference type="Proteomes" id="UP000238358">
    <property type="component" value="Chromosome"/>
</dbReference>
<keyword evidence="3" id="KW-0411">Iron-sulfur</keyword>
<evidence type="ECO:0000256" key="3">
    <source>
        <dbReference type="ARBA" id="ARBA00023014"/>
    </source>
</evidence>
<organism evidence="5 6">
    <name type="scientific">Megasphaera elsdenii</name>
    <dbReference type="NCBI Taxonomy" id="907"/>
    <lineage>
        <taxon>Bacteria</taxon>
        <taxon>Bacillati</taxon>
        <taxon>Bacillota</taxon>
        <taxon>Negativicutes</taxon>
        <taxon>Veillonellales</taxon>
        <taxon>Veillonellaceae</taxon>
        <taxon>Megasphaera</taxon>
    </lineage>
</organism>
<dbReference type="GO" id="GO:0046872">
    <property type="term" value="F:metal ion binding"/>
    <property type="evidence" value="ECO:0007669"/>
    <property type="project" value="UniProtKB-KW"/>
</dbReference>
<dbReference type="AlphaFoldDB" id="A0A2S0M944"/>
<dbReference type="PANTHER" id="PTHR43312">
    <property type="entry name" value="D-THREO-ALDOSE 1-DEHYDROGENASE"/>
    <property type="match status" value="1"/>
</dbReference>
<proteinExistence type="predicted"/>
<dbReference type="InterPro" id="IPR053135">
    <property type="entry name" value="AKR2_Oxidoreductase"/>
</dbReference>
<dbReference type="PROSITE" id="PS00198">
    <property type="entry name" value="4FE4S_FER_1"/>
    <property type="match status" value="1"/>
</dbReference>
<dbReference type="RefSeq" id="WP_027894659.1">
    <property type="nucleotide sequence ID" value="NZ_CATZRX010000023.1"/>
</dbReference>
<dbReference type="Gene3D" id="3.20.20.100">
    <property type="entry name" value="NADP-dependent oxidoreductase domain"/>
    <property type="match status" value="1"/>
</dbReference>
<evidence type="ECO:0000259" key="4">
    <source>
        <dbReference type="PROSITE" id="PS51379"/>
    </source>
</evidence>
<keyword evidence="2" id="KW-0408">Iron</keyword>
<dbReference type="InterPro" id="IPR023210">
    <property type="entry name" value="NADP_OxRdtase_dom"/>
</dbReference>
<gene>
    <name evidence="5" type="ORF">C6Y28_10315</name>
</gene>
<evidence type="ECO:0000256" key="1">
    <source>
        <dbReference type="ARBA" id="ARBA00022723"/>
    </source>
</evidence>
<dbReference type="InterPro" id="IPR017900">
    <property type="entry name" value="4Fe4S_Fe_S_CS"/>
</dbReference>
<dbReference type="Pfam" id="PF13183">
    <property type="entry name" value="Fer4_8"/>
    <property type="match status" value="1"/>
</dbReference>
<evidence type="ECO:0000256" key="2">
    <source>
        <dbReference type="ARBA" id="ARBA00023004"/>
    </source>
</evidence>
<feature type="domain" description="4Fe-4S ferredoxin-type" evidence="4">
    <location>
        <begin position="414"/>
        <end position="441"/>
    </location>
</feature>
<dbReference type="CDD" id="cd19096">
    <property type="entry name" value="AKR_Fe-S_oxidoreductase"/>
    <property type="match status" value="1"/>
</dbReference>
<accession>A0A2S0M944</accession>
<dbReference type="InterPro" id="IPR017896">
    <property type="entry name" value="4Fe4S_Fe-S-bd"/>
</dbReference>
<name>A0A2S0M944_MEGEL</name>
<dbReference type="SUPFAM" id="SSF46548">
    <property type="entry name" value="alpha-helical ferredoxin"/>
    <property type="match status" value="1"/>
</dbReference>
<dbReference type="GO" id="GO:0051536">
    <property type="term" value="F:iron-sulfur cluster binding"/>
    <property type="evidence" value="ECO:0007669"/>
    <property type="project" value="UniProtKB-KW"/>
</dbReference>
<keyword evidence="1" id="KW-0479">Metal-binding</keyword>